<dbReference type="RefSeq" id="XP_044385278.1">
    <property type="nucleotide sequence ID" value="XM_044529343.1"/>
</dbReference>
<dbReference type="OrthoDB" id="678675at2759"/>
<evidence type="ECO:0000313" key="4">
    <source>
        <dbReference type="Proteomes" id="UP000019116"/>
    </source>
</evidence>
<evidence type="ECO:0000313" key="3">
    <source>
        <dbReference type="EnsemblPlants" id="TraesCS5A02G288100.1"/>
    </source>
</evidence>
<gene>
    <name evidence="3" type="primary">LOC123107355</name>
</gene>
<dbReference type="Gramene" id="TraesRN5A0100718000.1">
    <property type="protein sequence ID" value="TraesRN5A0100718000.1"/>
    <property type="gene ID" value="TraesRN5A0100718000"/>
</dbReference>
<proteinExistence type="predicted"/>
<organism evidence="3">
    <name type="scientific">Triticum aestivum</name>
    <name type="common">Wheat</name>
    <dbReference type="NCBI Taxonomy" id="4565"/>
    <lineage>
        <taxon>Eukaryota</taxon>
        <taxon>Viridiplantae</taxon>
        <taxon>Streptophyta</taxon>
        <taxon>Embryophyta</taxon>
        <taxon>Tracheophyta</taxon>
        <taxon>Spermatophyta</taxon>
        <taxon>Magnoliopsida</taxon>
        <taxon>Liliopsida</taxon>
        <taxon>Poales</taxon>
        <taxon>Poaceae</taxon>
        <taxon>BOP clade</taxon>
        <taxon>Pooideae</taxon>
        <taxon>Triticodae</taxon>
        <taxon>Triticeae</taxon>
        <taxon>Triticinae</taxon>
        <taxon>Triticum</taxon>
    </lineage>
</organism>
<evidence type="ECO:0000256" key="1">
    <source>
        <dbReference type="SAM" id="MobiDB-lite"/>
    </source>
</evidence>
<reference evidence="3" key="2">
    <citation type="submission" date="2018-10" db="UniProtKB">
        <authorList>
            <consortium name="EnsemblPlants"/>
        </authorList>
    </citation>
    <scope>IDENTIFICATION</scope>
</reference>
<dbReference type="Pfam" id="PF12274">
    <property type="entry name" value="DUF3615"/>
    <property type="match status" value="1"/>
</dbReference>
<sequence length="277" mass="31226">MLARSIFPSSSMASALSSMVRMMMRRQGGPPPAFVHDLHREDQTLQERSMCDCGKQPTSTPCRQRTEEERDASIIGHVHHALRRYNADNPGSEFVPVKPLMAAYVGLEGHIWVHVSFVARGRKIVSGKRRRNTFSDTVTDEHFFAELRYSHRRSDAPTVETCTIVDKKPRHGHLKTACTFCPESFEILHPLDGSFLCGKKSQENEGRGFTHFMNLLEKPFTCPAASGEGEGREDVEAAPEDQEEEHSSTLSRTLVPFDFLRNLITRVLPAFDDKLVS</sequence>
<reference evidence="3" key="1">
    <citation type="submission" date="2018-08" db="EMBL/GenBank/DDBJ databases">
        <authorList>
            <person name="Rossello M."/>
        </authorList>
    </citation>
    <scope>NUCLEOTIDE SEQUENCE [LARGE SCALE GENOMIC DNA]</scope>
    <source>
        <strain evidence="3">cv. Chinese Spring</strain>
    </source>
</reference>
<dbReference type="Gramene" id="TraesROB_scaffold_022936_01G001200.1">
    <property type="protein sequence ID" value="TraesROB_scaffold_022936_01G001200.1"/>
    <property type="gene ID" value="TraesROB_scaffold_022936_01G001200"/>
</dbReference>
<dbReference type="Gramene" id="TraesCS5A03G0705500.1">
    <property type="protein sequence ID" value="TraesCS5A03G0705500.1.CDS"/>
    <property type="gene ID" value="TraesCS5A03G0705500"/>
</dbReference>
<protein>
    <recommendedName>
        <fullName evidence="2">DUF3615 domain-containing protein</fullName>
    </recommendedName>
</protein>
<accession>A0A3B6KLV4</accession>
<dbReference type="Gramene" id="TraesCAD_scaffold_003815_01G000400.1">
    <property type="protein sequence ID" value="TraesCAD_scaffold_003815_01G000400.1"/>
    <property type="gene ID" value="TraesCAD_scaffold_003815_01G000400"/>
</dbReference>
<dbReference type="Gramene" id="TraesCLE_scaffold_009633_01G000100.1">
    <property type="protein sequence ID" value="TraesCLE_scaffold_009633_01G000100.1"/>
    <property type="gene ID" value="TraesCLE_scaffold_009633_01G000100"/>
</dbReference>
<dbReference type="EnsemblPlants" id="TraesCS5A02G288100.1">
    <property type="protein sequence ID" value="TraesCS5A02G288100.1"/>
    <property type="gene ID" value="TraesCS5A02G288100"/>
</dbReference>
<dbReference type="Gramene" id="TraesWEE_scaffold_003511_01G001200.1">
    <property type="protein sequence ID" value="TraesWEE_scaffold_003511_01G001200.1"/>
    <property type="gene ID" value="TraesWEE_scaffold_003511_01G001200"/>
</dbReference>
<keyword evidence="4" id="KW-1185">Reference proteome</keyword>
<dbReference type="Proteomes" id="UP000019116">
    <property type="component" value="Chromosome 5A"/>
</dbReference>
<feature type="domain" description="DUF3615" evidence="2">
    <location>
        <begin position="79"/>
        <end position="190"/>
    </location>
</feature>
<dbReference type="PANTHER" id="PTHR34710">
    <property type="entry name" value="OS03G0834100 PROTEIN"/>
    <property type="match status" value="1"/>
</dbReference>
<dbReference type="PANTHER" id="PTHR34710:SF17">
    <property type="entry name" value="FLZ-TYPE DOMAIN-CONTAINING PROTEIN"/>
    <property type="match status" value="1"/>
</dbReference>
<dbReference type="AlphaFoldDB" id="A0A3B6KLV4"/>
<dbReference type="STRING" id="4565.A0A3B6KLV4"/>
<dbReference type="Gramene" id="TraesCS5A02G288100.1">
    <property type="protein sequence ID" value="TraesCS5A02G288100.1"/>
    <property type="gene ID" value="TraesCS5A02G288100"/>
</dbReference>
<dbReference type="InterPro" id="IPR022059">
    <property type="entry name" value="DUF3615"/>
</dbReference>
<evidence type="ECO:0000259" key="2">
    <source>
        <dbReference type="Pfam" id="PF12274"/>
    </source>
</evidence>
<dbReference type="GeneID" id="123107355"/>
<name>A0A3B6KLV4_WHEAT</name>
<feature type="region of interest" description="Disordered" evidence="1">
    <location>
        <begin position="223"/>
        <end position="249"/>
    </location>
</feature>